<organism evidence="9 10">
    <name type="scientific">Candidatus Roizmanbacteria bacterium RIFCSPLOWO2_01_FULL_35_13</name>
    <dbReference type="NCBI Taxonomy" id="1802055"/>
    <lineage>
        <taxon>Bacteria</taxon>
        <taxon>Candidatus Roizmaniibacteriota</taxon>
    </lineage>
</organism>
<proteinExistence type="predicted"/>
<sequence length="244" mass="28159">MFLLPDSYIEIKKTGKKGRGVFAKKDVRAGTIIGDFLGKIVNDEEADKLEKKYGLYATYFDEYRSIFPNLKQNGVHLINHSCMPNCDVYPYEAHLLFFAARYIFAGEELTISYGIEGPSTAKDTNYPCFCDSLLCNGTMFIAKKNREEIEAFFEKKLNIFAKIIKTNTVLKKLSAYPEHIQDFDFINLYANLDKKPYVLKSHKLPNLEENRKIMRQTGRIIYFYKLQIKIIAVNKLVVISQLTS</sequence>
<keyword evidence="6" id="KW-0479">Metal-binding</keyword>
<dbReference type="InterPro" id="IPR050973">
    <property type="entry name" value="H3K9_Histone-Lys_N-MTase"/>
</dbReference>
<dbReference type="PANTHER" id="PTHR46223">
    <property type="entry name" value="HISTONE-LYSINE N-METHYLTRANSFERASE SUV39H"/>
    <property type="match status" value="1"/>
</dbReference>
<gene>
    <name evidence="9" type="ORF">A3A74_02860</name>
</gene>
<dbReference type="SUPFAM" id="SSF82199">
    <property type="entry name" value="SET domain"/>
    <property type="match status" value="1"/>
</dbReference>
<name>A0A1F7IAX6_9BACT</name>
<feature type="domain" description="SET" evidence="8">
    <location>
        <begin position="7"/>
        <end position="114"/>
    </location>
</feature>
<dbReference type="GO" id="GO:0032259">
    <property type="term" value="P:methylation"/>
    <property type="evidence" value="ECO:0007669"/>
    <property type="project" value="UniProtKB-KW"/>
</dbReference>
<dbReference type="Pfam" id="PF00856">
    <property type="entry name" value="SET"/>
    <property type="match status" value="1"/>
</dbReference>
<dbReference type="STRING" id="1802055.A3A74_02860"/>
<reference evidence="9 10" key="1">
    <citation type="journal article" date="2016" name="Nat. Commun.">
        <title>Thousands of microbial genomes shed light on interconnected biogeochemical processes in an aquifer system.</title>
        <authorList>
            <person name="Anantharaman K."/>
            <person name="Brown C.T."/>
            <person name="Hug L.A."/>
            <person name="Sharon I."/>
            <person name="Castelle C.J."/>
            <person name="Probst A.J."/>
            <person name="Thomas B.C."/>
            <person name="Singh A."/>
            <person name="Wilkins M.J."/>
            <person name="Karaoz U."/>
            <person name="Brodie E.L."/>
            <person name="Williams K.H."/>
            <person name="Hubbard S.S."/>
            <person name="Banfield J.F."/>
        </authorList>
    </citation>
    <scope>NUCLEOTIDE SEQUENCE [LARGE SCALE GENOMIC DNA]</scope>
</reference>
<keyword evidence="4" id="KW-0808">Transferase</keyword>
<dbReference type="GO" id="GO:0046872">
    <property type="term" value="F:metal ion binding"/>
    <property type="evidence" value="ECO:0007669"/>
    <property type="project" value="UniProtKB-KW"/>
</dbReference>
<keyword evidence="7" id="KW-0862">Zinc</keyword>
<evidence type="ECO:0000256" key="4">
    <source>
        <dbReference type="ARBA" id="ARBA00022679"/>
    </source>
</evidence>
<protein>
    <recommendedName>
        <fullName evidence="8">SET domain-containing protein</fullName>
    </recommendedName>
</protein>
<comment type="subcellular location">
    <subcellularLocation>
        <location evidence="1">Chromosome</location>
    </subcellularLocation>
</comment>
<evidence type="ECO:0000256" key="7">
    <source>
        <dbReference type="ARBA" id="ARBA00022833"/>
    </source>
</evidence>
<dbReference type="SMART" id="SM00317">
    <property type="entry name" value="SET"/>
    <property type="match status" value="1"/>
</dbReference>
<dbReference type="PROSITE" id="PS50280">
    <property type="entry name" value="SET"/>
    <property type="match status" value="1"/>
</dbReference>
<dbReference type="InterPro" id="IPR046341">
    <property type="entry name" value="SET_dom_sf"/>
</dbReference>
<evidence type="ECO:0000313" key="9">
    <source>
        <dbReference type="EMBL" id="OGK40507.1"/>
    </source>
</evidence>
<evidence type="ECO:0000256" key="5">
    <source>
        <dbReference type="ARBA" id="ARBA00022691"/>
    </source>
</evidence>
<keyword evidence="2" id="KW-0158">Chromosome</keyword>
<dbReference type="Proteomes" id="UP000179270">
    <property type="component" value="Unassembled WGS sequence"/>
</dbReference>
<dbReference type="GO" id="GO:0008168">
    <property type="term" value="F:methyltransferase activity"/>
    <property type="evidence" value="ECO:0007669"/>
    <property type="project" value="UniProtKB-KW"/>
</dbReference>
<dbReference type="Gene3D" id="2.170.270.10">
    <property type="entry name" value="SET domain"/>
    <property type="match status" value="1"/>
</dbReference>
<evidence type="ECO:0000259" key="8">
    <source>
        <dbReference type="PROSITE" id="PS50280"/>
    </source>
</evidence>
<dbReference type="EMBL" id="MGAF01000032">
    <property type="protein sequence ID" value="OGK40507.1"/>
    <property type="molecule type" value="Genomic_DNA"/>
</dbReference>
<evidence type="ECO:0000256" key="6">
    <source>
        <dbReference type="ARBA" id="ARBA00022723"/>
    </source>
</evidence>
<dbReference type="AlphaFoldDB" id="A0A1F7IAX6"/>
<dbReference type="InterPro" id="IPR001214">
    <property type="entry name" value="SET_dom"/>
</dbReference>
<evidence type="ECO:0000256" key="1">
    <source>
        <dbReference type="ARBA" id="ARBA00004286"/>
    </source>
</evidence>
<accession>A0A1F7IAX6</accession>
<dbReference type="GO" id="GO:0005694">
    <property type="term" value="C:chromosome"/>
    <property type="evidence" value="ECO:0007669"/>
    <property type="project" value="UniProtKB-SubCell"/>
</dbReference>
<evidence type="ECO:0000313" key="10">
    <source>
        <dbReference type="Proteomes" id="UP000179270"/>
    </source>
</evidence>
<dbReference type="PANTHER" id="PTHR46223:SF3">
    <property type="entry name" value="HISTONE-LYSINE N-METHYLTRANSFERASE SET-23"/>
    <property type="match status" value="1"/>
</dbReference>
<keyword evidence="3" id="KW-0489">Methyltransferase</keyword>
<keyword evidence="5" id="KW-0949">S-adenosyl-L-methionine</keyword>
<evidence type="ECO:0000256" key="2">
    <source>
        <dbReference type="ARBA" id="ARBA00022454"/>
    </source>
</evidence>
<evidence type="ECO:0000256" key="3">
    <source>
        <dbReference type="ARBA" id="ARBA00022603"/>
    </source>
</evidence>
<comment type="caution">
    <text evidence="9">The sequence shown here is derived from an EMBL/GenBank/DDBJ whole genome shotgun (WGS) entry which is preliminary data.</text>
</comment>